<keyword evidence="2" id="KW-1277">Toxin-antitoxin system</keyword>
<evidence type="ECO:0000256" key="3">
    <source>
        <dbReference type="ARBA" id="ARBA00022722"/>
    </source>
</evidence>
<keyword evidence="6" id="KW-0460">Magnesium</keyword>
<gene>
    <name evidence="9" type="ORF">BECKTC1821F_GA0114240_100927</name>
</gene>
<accession>A0A450ZQP0</accession>
<dbReference type="InterPro" id="IPR050556">
    <property type="entry name" value="Type_II_TA_system_RNase"/>
</dbReference>
<dbReference type="EMBL" id="CAADFW010000009">
    <property type="protein sequence ID" value="VFK56133.1"/>
    <property type="molecule type" value="Genomic_DNA"/>
</dbReference>
<comment type="cofactor">
    <cofactor evidence="1">
        <name>Mg(2+)</name>
        <dbReference type="ChEBI" id="CHEBI:18420"/>
    </cofactor>
</comment>
<organism evidence="9">
    <name type="scientific">Candidatus Kentrum sp. TC</name>
    <dbReference type="NCBI Taxonomy" id="2126339"/>
    <lineage>
        <taxon>Bacteria</taxon>
        <taxon>Pseudomonadati</taxon>
        <taxon>Pseudomonadota</taxon>
        <taxon>Gammaproteobacteria</taxon>
        <taxon>Candidatus Kentrum</taxon>
    </lineage>
</organism>
<reference evidence="9" key="1">
    <citation type="submission" date="2019-02" db="EMBL/GenBank/DDBJ databases">
        <authorList>
            <person name="Gruber-Vodicka R. H."/>
            <person name="Seah K. B. B."/>
        </authorList>
    </citation>
    <scope>NUCLEOTIDE SEQUENCE</scope>
    <source>
        <strain evidence="9">BECK_BZ126</strain>
    </source>
</reference>
<evidence type="ECO:0000256" key="4">
    <source>
        <dbReference type="ARBA" id="ARBA00022723"/>
    </source>
</evidence>
<dbReference type="Pfam" id="PF01850">
    <property type="entry name" value="PIN"/>
    <property type="match status" value="1"/>
</dbReference>
<dbReference type="GO" id="GO:0016787">
    <property type="term" value="F:hydrolase activity"/>
    <property type="evidence" value="ECO:0007669"/>
    <property type="project" value="UniProtKB-KW"/>
</dbReference>
<dbReference type="PANTHER" id="PTHR33653">
    <property type="entry name" value="RIBONUCLEASE VAPC2"/>
    <property type="match status" value="1"/>
</dbReference>
<keyword evidence="3" id="KW-0540">Nuclease</keyword>
<keyword evidence="5" id="KW-0378">Hydrolase</keyword>
<dbReference type="Gene3D" id="3.40.50.1010">
    <property type="entry name" value="5'-nuclease"/>
    <property type="match status" value="1"/>
</dbReference>
<dbReference type="GO" id="GO:0004518">
    <property type="term" value="F:nuclease activity"/>
    <property type="evidence" value="ECO:0007669"/>
    <property type="project" value="UniProtKB-KW"/>
</dbReference>
<evidence type="ECO:0000256" key="1">
    <source>
        <dbReference type="ARBA" id="ARBA00001946"/>
    </source>
</evidence>
<sequence>MIDRRCVLDSNVLMYHLNGVLNDELEKLLTDVLLSDPCVSVITRIEILGWRRHTAASLRHATELLSCVNEQGLTTGIIEKCIQLRQNLAIKIPDALIAATAIHLALPLMTANQKDFEHVPDLTVWNRNPFGVSGPRRSSA</sequence>
<evidence type="ECO:0000313" key="9">
    <source>
        <dbReference type="EMBL" id="VFK56133.1"/>
    </source>
</evidence>
<evidence type="ECO:0000256" key="6">
    <source>
        <dbReference type="ARBA" id="ARBA00022842"/>
    </source>
</evidence>
<evidence type="ECO:0000259" key="8">
    <source>
        <dbReference type="Pfam" id="PF01850"/>
    </source>
</evidence>
<comment type="similarity">
    <text evidence="7">Belongs to the PINc/VapC protein family.</text>
</comment>
<evidence type="ECO:0000256" key="5">
    <source>
        <dbReference type="ARBA" id="ARBA00022801"/>
    </source>
</evidence>
<name>A0A450ZQP0_9GAMM</name>
<evidence type="ECO:0000256" key="2">
    <source>
        <dbReference type="ARBA" id="ARBA00022649"/>
    </source>
</evidence>
<evidence type="ECO:0000256" key="7">
    <source>
        <dbReference type="ARBA" id="ARBA00038093"/>
    </source>
</evidence>
<dbReference type="InterPro" id="IPR029060">
    <property type="entry name" value="PIN-like_dom_sf"/>
</dbReference>
<dbReference type="AlphaFoldDB" id="A0A450ZQP0"/>
<protein>
    <recommendedName>
        <fullName evidence="8">PIN domain-containing protein</fullName>
    </recommendedName>
</protein>
<feature type="domain" description="PIN" evidence="8">
    <location>
        <begin position="7"/>
        <end position="120"/>
    </location>
</feature>
<dbReference type="InterPro" id="IPR002716">
    <property type="entry name" value="PIN_dom"/>
</dbReference>
<keyword evidence="4" id="KW-0479">Metal-binding</keyword>
<dbReference type="SUPFAM" id="SSF88723">
    <property type="entry name" value="PIN domain-like"/>
    <property type="match status" value="1"/>
</dbReference>
<dbReference type="PANTHER" id="PTHR33653:SF1">
    <property type="entry name" value="RIBONUCLEASE VAPC2"/>
    <property type="match status" value="1"/>
</dbReference>
<proteinExistence type="inferred from homology"/>
<dbReference type="CDD" id="cd18738">
    <property type="entry name" value="PIN_VapC4-5_FitB-like"/>
    <property type="match status" value="1"/>
</dbReference>
<dbReference type="GO" id="GO:0046872">
    <property type="term" value="F:metal ion binding"/>
    <property type="evidence" value="ECO:0007669"/>
    <property type="project" value="UniProtKB-KW"/>
</dbReference>